<feature type="domain" description="Beta-galactosidase galactose-binding" evidence="8">
    <location>
        <begin position="548"/>
        <end position="607"/>
    </location>
</feature>
<keyword evidence="2 4" id="KW-0378">Hydrolase</keyword>
<dbReference type="Pfam" id="PF01301">
    <property type="entry name" value="Glyco_hydro_35"/>
    <property type="match status" value="1"/>
</dbReference>
<evidence type="ECO:0000259" key="7">
    <source>
        <dbReference type="Pfam" id="PF21317"/>
    </source>
</evidence>
<evidence type="ECO:0000313" key="9">
    <source>
        <dbReference type="EMBL" id="KAK6467984.1"/>
    </source>
</evidence>
<comment type="caution">
    <text evidence="9">The sequence shown here is derived from an EMBL/GenBank/DDBJ whole genome shotgun (WGS) entry which is preliminary data.</text>
</comment>
<dbReference type="Pfam" id="PF21467">
    <property type="entry name" value="BetaGal_gal-bd"/>
    <property type="match status" value="1"/>
</dbReference>
<dbReference type="Gene3D" id="2.60.120.260">
    <property type="entry name" value="Galactose-binding domain-like"/>
    <property type="match status" value="2"/>
</dbReference>
<keyword evidence="10" id="KW-1185">Reference proteome</keyword>
<dbReference type="PANTHER" id="PTHR23421">
    <property type="entry name" value="BETA-GALACTOSIDASE RELATED"/>
    <property type="match status" value="1"/>
</dbReference>
<dbReference type="InterPro" id="IPR017853">
    <property type="entry name" value="GH"/>
</dbReference>
<dbReference type="SUPFAM" id="SSF49785">
    <property type="entry name" value="Galactose-binding domain-like"/>
    <property type="match status" value="1"/>
</dbReference>
<comment type="catalytic activity">
    <reaction evidence="4">
        <text>Hydrolysis of terminal non-reducing beta-D-galactose residues in beta-D-galactosides.</text>
        <dbReference type="EC" id="3.2.1.23"/>
    </reaction>
</comment>
<keyword evidence="3 4" id="KW-0326">Glycosidase</keyword>
<evidence type="ECO:0000256" key="3">
    <source>
        <dbReference type="ARBA" id="ARBA00023295"/>
    </source>
</evidence>
<feature type="domain" description="Beta-galactosidase 1-like first all-beta" evidence="7">
    <location>
        <begin position="423"/>
        <end position="524"/>
    </location>
</feature>
<dbReference type="Proteomes" id="UP001369086">
    <property type="component" value="Unassembled WGS sequence"/>
</dbReference>
<sequence length="636" mass="72093">MLILSLRSAHRRRLAVGGLILLAVILYRRFNWHDMEPGTLRSRMVGLQADSPEFQLGGEVFRILGGSIHYFRVPREYWRDRLLKMKACGLNTLTTYVPWNLHEPERGTFNFKGNLDLEAYIKLAGELGLWVILRPGPYICAEWDLGGLPSWLYRDPAMQLRSTYKGFTQAVDAFFSQLLPRVVPLQYKKGGPIIAVQVENEYGSFAVDTEYMPYMKEALLSRGIEELLMTSDNVDGLKKGNVEGALATINLQKLRDLHLSHLDSSQPQKPKMVMEFWSGWFDTWGDLHHVFTAEDMASVVMEILQKGLSINLYMFHGGTNFGFMNGALEMHSYKADVTSYDYDAPLSESGDYTAKYLLLREVFSKYHGESLPDVPALFPKMSYDASTVYQYMPLWEALQLAGEPFKSESPVNMENLPVNNGNGQSYGYTLYETTIPSGGTLHSNDKVRDRALVFVDSSFIGVLKYKHLELAVPEGKGNRKLSLLVENCGRVNYGKTLNNQRKGLVGDILLNGTPLKNFIIYSLDMKPRFMERLKYSHWKEVPDKPTVPGFFRGMLFVDGYPGDTFVKLPGWSKGVVFINGQNLGRYWSIGPQQTLYLPAPWLHSGINEVIVFEEQEAEKTIHFVNSPDLGMAVDVE</sequence>
<feature type="domain" description="Glycoside hydrolase 35 catalytic" evidence="6">
    <location>
        <begin position="54"/>
        <end position="365"/>
    </location>
</feature>
<dbReference type="Pfam" id="PF21317">
    <property type="entry name" value="BetaGal_ABD_1"/>
    <property type="match status" value="1"/>
</dbReference>
<dbReference type="InterPro" id="IPR019801">
    <property type="entry name" value="Glyco_hydro_35_CS"/>
</dbReference>
<evidence type="ECO:0000313" key="10">
    <source>
        <dbReference type="Proteomes" id="UP001369086"/>
    </source>
</evidence>
<accession>A0ABR0Y6C5</accession>
<dbReference type="InterPro" id="IPR031330">
    <property type="entry name" value="Gly_Hdrlase_35_cat"/>
</dbReference>
<evidence type="ECO:0000259" key="6">
    <source>
        <dbReference type="Pfam" id="PF01301"/>
    </source>
</evidence>
<evidence type="ECO:0000256" key="4">
    <source>
        <dbReference type="RuleBase" id="RU000675"/>
    </source>
</evidence>
<dbReference type="PIRSF" id="PIRSF006336">
    <property type="entry name" value="B-gal"/>
    <property type="match status" value="1"/>
</dbReference>
<protein>
    <recommendedName>
        <fullName evidence="4">Beta-galactosidase</fullName>
        <ecNumber evidence="4">3.2.1.23</ecNumber>
    </recommendedName>
</protein>
<name>A0ABR0Y6C5_HUSHU</name>
<dbReference type="InterPro" id="IPR008979">
    <property type="entry name" value="Galactose-bd-like_sf"/>
</dbReference>
<reference evidence="9 10" key="1">
    <citation type="submission" date="2021-05" db="EMBL/GenBank/DDBJ databases">
        <authorList>
            <person name="Zahm M."/>
            <person name="Klopp C."/>
            <person name="Cabau C."/>
            <person name="Kuhl H."/>
            <person name="Suciu R."/>
            <person name="Ciorpac M."/>
            <person name="Holostenco D."/>
            <person name="Gessner J."/>
            <person name="Wuertz S."/>
            <person name="Hohne C."/>
            <person name="Stock M."/>
            <person name="Gislard M."/>
            <person name="Lluch J."/>
            <person name="Milhes M."/>
            <person name="Lampietro C."/>
            <person name="Lopez Roques C."/>
            <person name="Donnadieu C."/>
            <person name="Du K."/>
            <person name="Schartl M."/>
            <person name="Guiguen Y."/>
        </authorList>
    </citation>
    <scope>NUCLEOTIDE SEQUENCE [LARGE SCALE GENOMIC DNA]</scope>
    <source>
        <strain evidence="9">Hh-F2</strain>
        <tissue evidence="9">Blood</tissue>
    </source>
</reference>
<evidence type="ECO:0000256" key="5">
    <source>
        <dbReference type="RuleBase" id="RU003679"/>
    </source>
</evidence>
<evidence type="ECO:0000256" key="2">
    <source>
        <dbReference type="ARBA" id="ARBA00022801"/>
    </source>
</evidence>
<dbReference type="PROSITE" id="PS01182">
    <property type="entry name" value="GLYCOSYL_HYDROL_F35"/>
    <property type="match status" value="1"/>
</dbReference>
<evidence type="ECO:0000259" key="8">
    <source>
        <dbReference type="Pfam" id="PF21467"/>
    </source>
</evidence>
<dbReference type="InterPro" id="IPR048912">
    <property type="entry name" value="BetaGal1-like_ABD1"/>
</dbReference>
<dbReference type="EMBL" id="JAHFZB010000046">
    <property type="protein sequence ID" value="KAK6467984.1"/>
    <property type="molecule type" value="Genomic_DNA"/>
</dbReference>
<proteinExistence type="inferred from homology"/>
<dbReference type="SUPFAM" id="SSF51445">
    <property type="entry name" value="(Trans)glycosidases"/>
    <property type="match status" value="1"/>
</dbReference>
<dbReference type="InterPro" id="IPR026283">
    <property type="entry name" value="B-gal_1-like"/>
</dbReference>
<gene>
    <name evidence="9" type="ORF">HHUSO_G34322</name>
</gene>
<evidence type="ECO:0000256" key="1">
    <source>
        <dbReference type="ARBA" id="ARBA00009809"/>
    </source>
</evidence>
<dbReference type="Gene3D" id="3.20.20.80">
    <property type="entry name" value="Glycosidases"/>
    <property type="match status" value="1"/>
</dbReference>
<comment type="similarity">
    <text evidence="1 5">Belongs to the glycosyl hydrolase 35 family.</text>
</comment>
<organism evidence="9 10">
    <name type="scientific">Huso huso</name>
    <name type="common">Beluga</name>
    <name type="synonym">Acipenser huso</name>
    <dbReference type="NCBI Taxonomy" id="61971"/>
    <lineage>
        <taxon>Eukaryota</taxon>
        <taxon>Metazoa</taxon>
        <taxon>Chordata</taxon>
        <taxon>Craniata</taxon>
        <taxon>Vertebrata</taxon>
        <taxon>Euteleostomi</taxon>
        <taxon>Actinopterygii</taxon>
        <taxon>Chondrostei</taxon>
        <taxon>Acipenseriformes</taxon>
        <taxon>Acipenseridae</taxon>
        <taxon>Huso</taxon>
    </lineage>
</organism>
<dbReference type="InterPro" id="IPR048913">
    <property type="entry name" value="BetaGal_gal-bd"/>
</dbReference>
<dbReference type="PRINTS" id="PR00742">
    <property type="entry name" value="GLHYDRLASE35"/>
</dbReference>
<dbReference type="InterPro" id="IPR001944">
    <property type="entry name" value="Glycoside_Hdrlase_35"/>
</dbReference>
<dbReference type="EC" id="3.2.1.23" evidence="4"/>